<feature type="transmembrane region" description="Helical" evidence="5">
    <location>
        <begin position="93"/>
        <end position="115"/>
    </location>
</feature>
<dbReference type="InterPro" id="IPR036097">
    <property type="entry name" value="HisK_dim/P_sf"/>
</dbReference>
<name>A0AAE9L4A9_9BURK</name>
<evidence type="ECO:0000313" key="7">
    <source>
        <dbReference type="EMBL" id="TSP12814.1"/>
    </source>
</evidence>
<evidence type="ECO:0000256" key="1">
    <source>
        <dbReference type="ARBA" id="ARBA00000085"/>
    </source>
</evidence>
<dbReference type="KEGG" id="ccam:M5D45_27190"/>
<sequence length="478" mass="52292">MYAILPAFVSAIFLGYGLYVLVTQGVTRVSAAFFLMCVTTFAWQGTWAFLFQATHPDVAVVLAKVGYLFILFLPTTFYQFICEVTECRRERPAVLASYGLSLILAVLLLTTSQVVSGYYTLFFGDYPKAGPLHPLHVAQTAVLACRCAWLLWAARANATVERRRRFNLCLLSLGLYSLAAVDYAVNYGYAFYPPGVVCIALSLGILAVTVVRYNLMHPYSLAATVAHEVRTPLATIRMQAQEMARTFPQIIEGYQLAVAHGLVEDRLRPGQLARMATVVEGITREVDGTSTVIDMALASVTLERVDRRSFAPHGLAACVDAALARYPFQPGERERVRLAPMPAGWRFVGSDTLLVYVLFNLLKNGLYAVRVQGEGGIEISAEAVGGFYLLRCRDTGSGIPADVLPRIFDPFFSTKAHGSGNGLGLAFCRRVAEAFGGRIDCESVPGVHTTFTLRLPRFHPTAEQPDQPDGPLPTRATG</sequence>
<dbReference type="RefSeq" id="WP_144197778.1">
    <property type="nucleotide sequence ID" value="NZ_CAJPVH010000025.1"/>
</dbReference>
<reference evidence="8" key="2">
    <citation type="journal article" date="2022" name="Microbiol. Resour. Announc.">
        <title>Genome Sequence of Cupriavidus campinensis Strain G5, a Member of a Bacterial Consortium Capable of Polyethylene Degradation.</title>
        <authorList>
            <person name="Schneider B."/>
            <person name="Pfeiffer F."/>
            <person name="Dyall-Smith M."/>
            <person name="Kunte H.J."/>
        </authorList>
    </citation>
    <scope>NUCLEOTIDE SEQUENCE</scope>
    <source>
        <strain evidence="8">G5</strain>
    </source>
</reference>
<dbReference type="Proteomes" id="UP000318943">
    <property type="component" value="Unassembled WGS sequence"/>
</dbReference>
<evidence type="ECO:0000313" key="10">
    <source>
        <dbReference type="Proteomes" id="UP001056132"/>
    </source>
</evidence>
<dbReference type="EMBL" id="VCIZ01000005">
    <property type="protein sequence ID" value="TSP12814.1"/>
    <property type="molecule type" value="Genomic_DNA"/>
</dbReference>
<dbReference type="Gene3D" id="3.30.565.10">
    <property type="entry name" value="Histidine kinase-like ATPase, C-terminal domain"/>
    <property type="match status" value="1"/>
</dbReference>
<organism evidence="8 10">
    <name type="scientific">Cupriavidus campinensis</name>
    <dbReference type="NCBI Taxonomy" id="151783"/>
    <lineage>
        <taxon>Bacteria</taxon>
        <taxon>Pseudomonadati</taxon>
        <taxon>Pseudomonadota</taxon>
        <taxon>Betaproteobacteria</taxon>
        <taxon>Burkholderiales</taxon>
        <taxon>Burkholderiaceae</taxon>
        <taxon>Cupriavidus</taxon>
    </lineage>
</organism>
<proteinExistence type="predicted"/>
<dbReference type="PANTHER" id="PTHR43547:SF2">
    <property type="entry name" value="HYBRID SIGNAL TRANSDUCTION HISTIDINE KINASE C"/>
    <property type="match status" value="1"/>
</dbReference>
<feature type="domain" description="Histidine kinase" evidence="6">
    <location>
        <begin position="224"/>
        <end position="459"/>
    </location>
</feature>
<dbReference type="PRINTS" id="PR00344">
    <property type="entry name" value="BCTRLSENSOR"/>
</dbReference>
<evidence type="ECO:0000256" key="4">
    <source>
        <dbReference type="SAM" id="MobiDB-lite"/>
    </source>
</evidence>
<evidence type="ECO:0000313" key="9">
    <source>
        <dbReference type="Proteomes" id="UP000318943"/>
    </source>
</evidence>
<evidence type="ECO:0000259" key="6">
    <source>
        <dbReference type="PROSITE" id="PS50109"/>
    </source>
</evidence>
<dbReference type="Pfam" id="PF02518">
    <property type="entry name" value="HATPase_c"/>
    <property type="match status" value="1"/>
</dbReference>
<keyword evidence="5" id="KW-0472">Membrane</keyword>
<reference evidence="7 9" key="1">
    <citation type="submission" date="2019-05" db="EMBL/GenBank/DDBJ databases">
        <title>Whole genome sequence analysis of Cupriavidus campinensis S14E4C strain.</title>
        <authorList>
            <person name="Abbaszade G."/>
            <person name="Szabo A."/>
            <person name="Toumi M."/>
            <person name="Toth E."/>
        </authorList>
    </citation>
    <scope>NUCLEOTIDE SEQUENCE [LARGE SCALE GENOMIC DNA]</scope>
    <source>
        <strain evidence="7 9">S14E4C</strain>
    </source>
</reference>
<evidence type="ECO:0000256" key="3">
    <source>
        <dbReference type="ARBA" id="ARBA00022553"/>
    </source>
</evidence>
<dbReference type="InterPro" id="IPR036890">
    <property type="entry name" value="HATPase_C_sf"/>
</dbReference>
<feature type="transmembrane region" description="Helical" evidence="5">
    <location>
        <begin position="166"/>
        <end position="185"/>
    </location>
</feature>
<dbReference type="GO" id="GO:0000155">
    <property type="term" value="F:phosphorelay sensor kinase activity"/>
    <property type="evidence" value="ECO:0007669"/>
    <property type="project" value="InterPro"/>
</dbReference>
<dbReference type="EC" id="2.7.13.3" evidence="2"/>
<dbReference type="Proteomes" id="UP001056132">
    <property type="component" value="Chromosome 2"/>
</dbReference>
<dbReference type="PROSITE" id="PS50109">
    <property type="entry name" value="HIS_KIN"/>
    <property type="match status" value="1"/>
</dbReference>
<gene>
    <name evidence="7" type="ORF">FGG12_11485</name>
    <name evidence="8" type="ORF">M5D45_27190</name>
</gene>
<dbReference type="SUPFAM" id="SSF47384">
    <property type="entry name" value="Homodimeric domain of signal transducing histidine kinase"/>
    <property type="match status" value="1"/>
</dbReference>
<feature type="transmembrane region" description="Helical" evidence="5">
    <location>
        <begin position="135"/>
        <end position="154"/>
    </location>
</feature>
<dbReference type="InterPro" id="IPR005467">
    <property type="entry name" value="His_kinase_dom"/>
</dbReference>
<keyword evidence="9" id="KW-1185">Reference proteome</keyword>
<keyword evidence="5" id="KW-1133">Transmembrane helix</keyword>
<dbReference type="AlphaFoldDB" id="A0AAE9L4A9"/>
<keyword evidence="8" id="KW-0067">ATP-binding</keyword>
<accession>A0AAE9L4A9</accession>
<feature type="transmembrane region" description="Helical" evidence="5">
    <location>
        <begin position="6"/>
        <end position="22"/>
    </location>
</feature>
<dbReference type="GO" id="GO:0005524">
    <property type="term" value="F:ATP binding"/>
    <property type="evidence" value="ECO:0007669"/>
    <property type="project" value="UniProtKB-KW"/>
</dbReference>
<dbReference type="SMART" id="SM00387">
    <property type="entry name" value="HATPase_c"/>
    <property type="match status" value="1"/>
</dbReference>
<evidence type="ECO:0000256" key="2">
    <source>
        <dbReference type="ARBA" id="ARBA00012438"/>
    </source>
</evidence>
<feature type="transmembrane region" description="Helical" evidence="5">
    <location>
        <begin position="191"/>
        <end position="211"/>
    </location>
</feature>
<evidence type="ECO:0000313" key="8">
    <source>
        <dbReference type="EMBL" id="URF06763.1"/>
    </source>
</evidence>
<dbReference type="InterPro" id="IPR003661">
    <property type="entry name" value="HisK_dim/P_dom"/>
</dbReference>
<dbReference type="PANTHER" id="PTHR43547">
    <property type="entry name" value="TWO-COMPONENT HISTIDINE KINASE"/>
    <property type="match status" value="1"/>
</dbReference>
<dbReference type="InterPro" id="IPR003594">
    <property type="entry name" value="HATPase_dom"/>
</dbReference>
<comment type="catalytic activity">
    <reaction evidence="1">
        <text>ATP + protein L-histidine = ADP + protein N-phospho-L-histidine.</text>
        <dbReference type="EC" id="2.7.13.3"/>
    </reaction>
</comment>
<dbReference type="Pfam" id="PF16927">
    <property type="entry name" value="HisKA_7TM"/>
    <property type="match status" value="1"/>
</dbReference>
<evidence type="ECO:0000256" key="5">
    <source>
        <dbReference type="SAM" id="Phobius"/>
    </source>
</evidence>
<dbReference type="CDD" id="cd00082">
    <property type="entry name" value="HisKA"/>
    <property type="match status" value="1"/>
</dbReference>
<dbReference type="EMBL" id="CP097331">
    <property type="protein sequence ID" value="URF06763.1"/>
    <property type="molecule type" value="Genomic_DNA"/>
</dbReference>
<dbReference type="InterPro" id="IPR031621">
    <property type="entry name" value="HisKA_7TM"/>
</dbReference>
<dbReference type="InterPro" id="IPR004358">
    <property type="entry name" value="Sig_transdc_His_kin-like_C"/>
</dbReference>
<reference evidence="8" key="3">
    <citation type="submission" date="2022-05" db="EMBL/GenBank/DDBJ databases">
        <authorList>
            <person name="Kunte H.-J."/>
        </authorList>
    </citation>
    <scope>NUCLEOTIDE SEQUENCE</scope>
    <source>
        <strain evidence="8">G5</strain>
    </source>
</reference>
<keyword evidence="3" id="KW-0597">Phosphoprotein</keyword>
<dbReference type="SUPFAM" id="SSF55874">
    <property type="entry name" value="ATPase domain of HSP90 chaperone/DNA topoisomerase II/histidine kinase"/>
    <property type="match status" value="1"/>
</dbReference>
<feature type="transmembrane region" description="Helical" evidence="5">
    <location>
        <begin position="58"/>
        <end position="81"/>
    </location>
</feature>
<dbReference type="Gene3D" id="1.10.287.130">
    <property type="match status" value="1"/>
</dbReference>
<feature type="transmembrane region" description="Helical" evidence="5">
    <location>
        <begin position="29"/>
        <end position="52"/>
    </location>
</feature>
<feature type="region of interest" description="Disordered" evidence="4">
    <location>
        <begin position="455"/>
        <end position="478"/>
    </location>
</feature>
<keyword evidence="8" id="KW-0547">Nucleotide-binding</keyword>
<protein>
    <recommendedName>
        <fullName evidence="2">histidine kinase</fullName>
        <ecNumber evidence="2">2.7.13.3</ecNumber>
    </recommendedName>
</protein>
<keyword evidence="5" id="KW-0812">Transmembrane</keyword>